<evidence type="ECO:0000256" key="1">
    <source>
        <dbReference type="SAM" id="MobiDB-lite"/>
    </source>
</evidence>
<keyword evidence="3" id="KW-1185">Reference proteome</keyword>
<accession>A0A918HBU2</accession>
<dbReference type="RefSeq" id="WP_019889008.1">
    <property type="nucleotide sequence ID" value="NZ_BMQQ01000025.1"/>
</dbReference>
<dbReference type="EMBL" id="BMQQ01000025">
    <property type="protein sequence ID" value="GGT53054.1"/>
    <property type="molecule type" value="Genomic_DNA"/>
</dbReference>
<feature type="compositionally biased region" description="Gly residues" evidence="1">
    <location>
        <begin position="33"/>
        <end position="47"/>
    </location>
</feature>
<reference evidence="2" key="2">
    <citation type="submission" date="2020-09" db="EMBL/GenBank/DDBJ databases">
        <authorList>
            <person name="Sun Q."/>
            <person name="Ohkuma M."/>
        </authorList>
    </citation>
    <scope>NUCLEOTIDE SEQUENCE</scope>
    <source>
        <strain evidence="2">JCM 3172</strain>
    </source>
</reference>
<feature type="region of interest" description="Disordered" evidence="1">
    <location>
        <begin position="25"/>
        <end position="47"/>
    </location>
</feature>
<dbReference type="AlphaFoldDB" id="A0A918HBU2"/>
<dbReference type="Proteomes" id="UP000619486">
    <property type="component" value="Unassembled WGS sequence"/>
</dbReference>
<evidence type="ECO:0000313" key="3">
    <source>
        <dbReference type="Proteomes" id="UP000619486"/>
    </source>
</evidence>
<gene>
    <name evidence="2" type="ORF">GCM10014713_53790</name>
</gene>
<reference evidence="2" key="1">
    <citation type="journal article" date="2014" name="Int. J. Syst. Evol. Microbiol.">
        <title>Complete genome sequence of Corynebacterium casei LMG S-19264T (=DSM 44701T), isolated from a smear-ripened cheese.</title>
        <authorList>
            <consortium name="US DOE Joint Genome Institute (JGI-PGF)"/>
            <person name="Walter F."/>
            <person name="Albersmeier A."/>
            <person name="Kalinowski J."/>
            <person name="Ruckert C."/>
        </authorList>
    </citation>
    <scope>NUCLEOTIDE SEQUENCE</scope>
    <source>
        <strain evidence="2">JCM 3172</strain>
    </source>
</reference>
<sequence length="47" mass="4742">MGKIIPIIIIGVAVYFWLKSRRSAASVSSAQDPGGGDGRGPAGRGDG</sequence>
<protein>
    <submittedName>
        <fullName evidence="2">Uncharacterized protein</fullName>
    </submittedName>
</protein>
<organism evidence="2 3">
    <name type="scientific">Streptomyces purpureus</name>
    <dbReference type="NCBI Taxonomy" id="1951"/>
    <lineage>
        <taxon>Bacteria</taxon>
        <taxon>Bacillati</taxon>
        <taxon>Actinomycetota</taxon>
        <taxon>Actinomycetes</taxon>
        <taxon>Kitasatosporales</taxon>
        <taxon>Streptomycetaceae</taxon>
        <taxon>Streptomyces</taxon>
    </lineage>
</organism>
<comment type="caution">
    <text evidence="2">The sequence shown here is derived from an EMBL/GenBank/DDBJ whole genome shotgun (WGS) entry which is preliminary data.</text>
</comment>
<name>A0A918HBU2_9ACTN</name>
<proteinExistence type="predicted"/>
<evidence type="ECO:0000313" key="2">
    <source>
        <dbReference type="EMBL" id="GGT53054.1"/>
    </source>
</evidence>